<dbReference type="InterPro" id="IPR050065">
    <property type="entry name" value="GlmU-like"/>
</dbReference>
<evidence type="ECO:0000313" key="10">
    <source>
        <dbReference type="EMBL" id="MBA4602377.1"/>
    </source>
</evidence>
<comment type="catalytic activity">
    <reaction evidence="7">
        <text>N-acetyl-alpha-D-glucosamine 1-phosphate + UTP + H(+) = UDP-N-acetyl-alpha-D-glucosamine + diphosphate</text>
        <dbReference type="Rhea" id="RHEA:13509"/>
        <dbReference type="ChEBI" id="CHEBI:15378"/>
        <dbReference type="ChEBI" id="CHEBI:33019"/>
        <dbReference type="ChEBI" id="CHEBI:46398"/>
        <dbReference type="ChEBI" id="CHEBI:57705"/>
        <dbReference type="ChEBI" id="CHEBI:57776"/>
        <dbReference type="EC" id="2.7.7.23"/>
    </reaction>
</comment>
<keyword evidence="5" id="KW-0012">Acyltransferase</keyword>
<name>A0A7W2ARI0_9BACL</name>
<dbReference type="PANTHER" id="PTHR43584:SF8">
    <property type="entry name" value="N-ACETYLMURAMATE ALPHA-1-PHOSPHATE URIDYLYLTRANSFERASE"/>
    <property type="match status" value="1"/>
</dbReference>
<keyword evidence="2" id="KW-0548">Nucleotidyltransferase</keyword>
<evidence type="ECO:0000259" key="9">
    <source>
        <dbReference type="Pfam" id="PF25087"/>
    </source>
</evidence>
<dbReference type="InterPro" id="IPR011004">
    <property type="entry name" value="Trimer_LpxA-like_sf"/>
</dbReference>
<accession>A0A7W2ARI0</accession>
<evidence type="ECO:0000256" key="2">
    <source>
        <dbReference type="ARBA" id="ARBA00022695"/>
    </source>
</evidence>
<dbReference type="RefSeq" id="WP_181739831.1">
    <property type="nucleotide sequence ID" value="NZ_JACEOL010000029.1"/>
</dbReference>
<evidence type="ECO:0000313" key="11">
    <source>
        <dbReference type="Proteomes" id="UP000538292"/>
    </source>
</evidence>
<dbReference type="SUPFAM" id="SSF51161">
    <property type="entry name" value="Trimeric LpxA-like enzymes"/>
    <property type="match status" value="1"/>
</dbReference>
<dbReference type="PANTHER" id="PTHR43584">
    <property type="entry name" value="NUCLEOTIDYL TRANSFERASE"/>
    <property type="match status" value="1"/>
</dbReference>
<protein>
    <submittedName>
        <fullName evidence="10">NTP transferase domain-containing protein</fullName>
    </submittedName>
</protein>
<dbReference type="GO" id="GO:0019134">
    <property type="term" value="F:glucosamine-1-phosphate N-acetyltransferase activity"/>
    <property type="evidence" value="ECO:0007669"/>
    <property type="project" value="UniProtKB-EC"/>
</dbReference>
<keyword evidence="1 10" id="KW-0808">Transferase</keyword>
<evidence type="ECO:0000259" key="8">
    <source>
        <dbReference type="Pfam" id="PF12804"/>
    </source>
</evidence>
<comment type="caution">
    <text evidence="10">The sequence shown here is derived from an EMBL/GenBank/DDBJ whole genome shotgun (WGS) entry which is preliminary data.</text>
</comment>
<organism evidence="10 11">
    <name type="scientific">Thermoactinomyces mirandus</name>
    <dbReference type="NCBI Taxonomy" id="2756294"/>
    <lineage>
        <taxon>Bacteria</taxon>
        <taxon>Bacillati</taxon>
        <taxon>Bacillota</taxon>
        <taxon>Bacilli</taxon>
        <taxon>Bacillales</taxon>
        <taxon>Thermoactinomycetaceae</taxon>
        <taxon>Thermoactinomyces</taxon>
    </lineage>
</organism>
<dbReference type="Gene3D" id="3.90.550.10">
    <property type="entry name" value="Spore Coat Polysaccharide Biosynthesis Protein SpsA, Chain A"/>
    <property type="match status" value="1"/>
</dbReference>
<dbReference type="InterPro" id="IPR018357">
    <property type="entry name" value="Hexapep_transf_CS"/>
</dbReference>
<dbReference type="Proteomes" id="UP000538292">
    <property type="component" value="Unassembled WGS sequence"/>
</dbReference>
<dbReference type="AlphaFoldDB" id="A0A7W2ARI0"/>
<keyword evidence="11" id="KW-1185">Reference proteome</keyword>
<dbReference type="Pfam" id="PF25087">
    <property type="entry name" value="GMPPB_C"/>
    <property type="match status" value="1"/>
</dbReference>
<dbReference type="InterPro" id="IPR056729">
    <property type="entry name" value="GMPPB_C"/>
</dbReference>
<gene>
    <name evidence="10" type="ORF">H2C83_08630</name>
</gene>
<keyword evidence="4" id="KW-0511">Multifunctional enzyme</keyword>
<reference evidence="10 11" key="1">
    <citation type="submission" date="2020-07" db="EMBL/GenBank/DDBJ databases">
        <title>Thermoactinomyces phylogeny.</title>
        <authorList>
            <person name="Dunlap C."/>
        </authorList>
    </citation>
    <scope>NUCLEOTIDE SEQUENCE [LARGE SCALE GENOMIC DNA]</scope>
    <source>
        <strain evidence="10 11">AMNI-1</strain>
    </source>
</reference>
<evidence type="ECO:0000256" key="6">
    <source>
        <dbReference type="ARBA" id="ARBA00048247"/>
    </source>
</evidence>
<dbReference type="PROSITE" id="PS00101">
    <property type="entry name" value="HEXAPEP_TRANSFERASES"/>
    <property type="match status" value="1"/>
</dbReference>
<sequence>MKTAIILAAGLGRKMWPYNEYWPKAALPVGNQPNIERLIHSLKDMSFERIIIVTHYLHKRVQSIVYGHEGVEVIRLPFLEGTADSLSKAVGTIRDDHILVIYGDIAITRKRLQYFVDHFHDQEPDGLVLCKPVDKERPQDWICARLQAGKVEQIFGHPRPHYVTHRLLGIYALRTEALRMALIKNPGFMQSVSVGVIPSPESELEQALQILIEHGNDIMGHVIEDGAVDMDKPWDLMEANIMAVKEGLDSLTRDTIPDSATIHPTAQIDGKIILGENVKIGRNVMIEGNVSIGAGTVIDNGVTIAGNAMIGKHCTIRDFCRIGPYSVIGNGNRIGHCAEFAGVTFDRISFVHYGEVYGVIGESTDIAAGVTVGIMRFDDQPQNQRVQGRMEMPVRYGNAVYFGDFTRTGIASQYMPGVKVGCNCAIGPGVMVARDVPSNTLLYTEQKLVQKKWGPEKYGW</sequence>
<evidence type="ECO:0000256" key="7">
    <source>
        <dbReference type="ARBA" id="ARBA00048493"/>
    </source>
</evidence>
<proteinExistence type="predicted"/>
<dbReference type="Pfam" id="PF12804">
    <property type="entry name" value="NTP_transf_3"/>
    <property type="match status" value="1"/>
</dbReference>
<dbReference type="InterPro" id="IPR029044">
    <property type="entry name" value="Nucleotide-diphossugar_trans"/>
</dbReference>
<keyword evidence="3" id="KW-0677">Repeat</keyword>
<evidence type="ECO:0000256" key="5">
    <source>
        <dbReference type="ARBA" id="ARBA00023315"/>
    </source>
</evidence>
<dbReference type="EMBL" id="JACEOL010000029">
    <property type="protein sequence ID" value="MBA4602377.1"/>
    <property type="molecule type" value="Genomic_DNA"/>
</dbReference>
<dbReference type="GO" id="GO:0003977">
    <property type="term" value="F:UDP-N-acetylglucosamine diphosphorylase activity"/>
    <property type="evidence" value="ECO:0007669"/>
    <property type="project" value="UniProtKB-EC"/>
</dbReference>
<evidence type="ECO:0000256" key="1">
    <source>
        <dbReference type="ARBA" id="ARBA00022679"/>
    </source>
</evidence>
<dbReference type="InterPro" id="IPR025877">
    <property type="entry name" value="MobA-like_NTP_Trfase"/>
</dbReference>
<feature type="domain" description="MobA-like NTP transferase" evidence="8">
    <location>
        <begin position="4"/>
        <end position="135"/>
    </location>
</feature>
<comment type="catalytic activity">
    <reaction evidence="6">
        <text>alpha-D-glucosamine 1-phosphate + acetyl-CoA = N-acetyl-alpha-D-glucosamine 1-phosphate + CoA + H(+)</text>
        <dbReference type="Rhea" id="RHEA:13725"/>
        <dbReference type="ChEBI" id="CHEBI:15378"/>
        <dbReference type="ChEBI" id="CHEBI:57287"/>
        <dbReference type="ChEBI" id="CHEBI:57288"/>
        <dbReference type="ChEBI" id="CHEBI:57776"/>
        <dbReference type="ChEBI" id="CHEBI:58516"/>
        <dbReference type="EC" id="2.3.1.157"/>
    </reaction>
</comment>
<feature type="domain" description="Mannose-1-phosphate guanyltransferase C-terminal" evidence="9">
    <location>
        <begin position="260"/>
        <end position="335"/>
    </location>
</feature>
<dbReference type="Gene3D" id="2.160.10.10">
    <property type="entry name" value="Hexapeptide repeat proteins"/>
    <property type="match status" value="1"/>
</dbReference>
<dbReference type="SUPFAM" id="SSF53448">
    <property type="entry name" value="Nucleotide-diphospho-sugar transferases"/>
    <property type="match status" value="1"/>
</dbReference>
<evidence type="ECO:0000256" key="4">
    <source>
        <dbReference type="ARBA" id="ARBA00023268"/>
    </source>
</evidence>
<evidence type="ECO:0000256" key="3">
    <source>
        <dbReference type="ARBA" id="ARBA00022737"/>
    </source>
</evidence>